<organism evidence="2 3">
    <name type="scientific">Deinococcus marmoris</name>
    <dbReference type="NCBI Taxonomy" id="249408"/>
    <lineage>
        <taxon>Bacteria</taxon>
        <taxon>Thermotogati</taxon>
        <taxon>Deinococcota</taxon>
        <taxon>Deinococci</taxon>
        <taxon>Deinococcales</taxon>
        <taxon>Deinococcaceae</taxon>
        <taxon>Deinococcus</taxon>
    </lineage>
</organism>
<keyword evidence="3" id="KW-1185">Reference proteome</keyword>
<dbReference type="RefSeq" id="WP_075833448.1">
    <property type="nucleotide sequence ID" value="NZ_MSTI01000093.1"/>
</dbReference>
<accession>A0A1U7NXC1</accession>
<comment type="similarity">
    <text evidence="1">Belongs to the short-chain dehydrogenases/reductases (SDR) family.</text>
</comment>
<sequence>MDLGLKGKTALVTAASAGLGYATAAALSAEGARVAICSRDLGRAQASAERIQAETGNEVLAFEADVANATDLTRLFGEVQTAFGSLDILVCNAGGPPPGNFSALSEEQWATGVQLTLMSVVRSVRLALPLMRQAGGGRILTLLSSSVKKPIDNLTLSNTFRPAVYGLCKSLSLELAVDNIQVNGLAPGRIETERINQLDDAQAQKRGISRAEIRTASEAQIPMGRLGQPQEFGRVAAFLCSPAAIYVNGSVLLVDGGAVTSL</sequence>
<reference evidence="2 3" key="1">
    <citation type="submission" date="2017-01" db="EMBL/GenBank/DDBJ databases">
        <title>Genome Analysis of Deinococcus marmoris KOPRI26562.</title>
        <authorList>
            <person name="Kim J.H."/>
            <person name="Oh H.-M."/>
        </authorList>
    </citation>
    <scope>NUCLEOTIDE SEQUENCE [LARGE SCALE GENOMIC DNA]</scope>
    <source>
        <strain evidence="2 3">KOPRI26562</strain>
    </source>
</reference>
<evidence type="ECO:0000256" key="1">
    <source>
        <dbReference type="ARBA" id="ARBA00006484"/>
    </source>
</evidence>
<dbReference type="EMBL" id="MSTI01000093">
    <property type="protein sequence ID" value="OLV17573.1"/>
    <property type="molecule type" value="Genomic_DNA"/>
</dbReference>
<dbReference type="PANTHER" id="PTHR42879">
    <property type="entry name" value="3-OXOACYL-(ACYL-CARRIER-PROTEIN) REDUCTASE"/>
    <property type="match status" value="1"/>
</dbReference>
<dbReference type="SUPFAM" id="SSF51735">
    <property type="entry name" value="NAD(P)-binding Rossmann-fold domains"/>
    <property type="match status" value="1"/>
</dbReference>
<dbReference type="CDD" id="cd05344">
    <property type="entry name" value="BKR_like_SDR_like"/>
    <property type="match status" value="1"/>
</dbReference>
<dbReference type="Gene3D" id="3.40.50.720">
    <property type="entry name" value="NAD(P)-binding Rossmann-like Domain"/>
    <property type="match status" value="1"/>
</dbReference>
<gene>
    <name evidence="2" type="ORF">BOO71_0008239</name>
</gene>
<dbReference type="InterPro" id="IPR050259">
    <property type="entry name" value="SDR"/>
</dbReference>
<dbReference type="InterPro" id="IPR036291">
    <property type="entry name" value="NAD(P)-bd_dom_sf"/>
</dbReference>
<dbReference type="Proteomes" id="UP000186607">
    <property type="component" value="Unassembled WGS sequence"/>
</dbReference>
<dbReference type="InterPro" id="IPR002347">
    <property type="entry name" value="SDR_fam"/>
</dbReference>
<protein>
    <submittedName>
        <fullName evidence="2">3-oxoacyl-[acyl-carrier protein] reductase</fullName>
    </submittedName>
</protein>
<dbReference type="FunFam" id="3.40.50.720:FF:000084">
    <property type="entry name" value="Short-chain dehydrogenase reductase"/>
    <property type="match status" value="1"/>
</dbReference>
<dbReference type="Pfam" id="PF13561">
    <property type="entry name" value="adh_short_C2"/>
    <property type="match status" value="1"/>
</dbReference>
<dbReference type="PANTHER" id="PTHR42879:SF6">
    <property type="entry name" value="NADPH-DEPENDENT REDUCTASE BACG"/>
    <property type="match status" value="1"/>
</dbReference>
<evidence type="ECO:0000313" key="2">
    <source>
        <dbReference type="EMBL" id="OLV17573.1"/>
    </source>
</evidence>
<dbReference type="STRING" id="249408.BOO71_0008239"/>
<dbReference type="OrthoDB" id="9803333at2"/>
<name>A0A1U7NXC1_9DEIO</name>
<evidence type="ECO:0000313" key="3">
    <source>
        <dbReference type="Proteomes" id="UP000186607"/>
    </source>
</evidence>
<proteinExistence type="inferred from homology"/>
<comment type="caution">
    <text evidence="2">The sequence shown here is derived from an EMBL/GenBank/DDBJ whole genome shotgun (WGS) entry which is preliminary data.</text>
</comment>
<dbReference type="PRINTS" id="PR00081">
    <property type="entry name" value="GDHRDH"/>
</dbReference>
<dbReference type="AlphaFoldDB" id="A0A1U7NXC1"/>